<feature type="compositionally biased region" description="Polar residues" evidence="6">
    <location>
        <begin position="255"/>
        <end position="265"/>
    </location>
</feature>
<accession>A0A420XJZ4</accession>
<keyword evidence="3 5" id="KW-0170">Cobalt</keyword>
<dbReference type="InterPro" id="IPR009246">
    <property type="entry name" value="EutC"/>
</dbReference>
<comment type="subunit">
    <text evidence="5">The basic unit is a heterodimer which dimerizes to form tetramers. The heterotetramers trimerize; 6 large subunits form a core ring with 6 small subunits projecting outwards.</text>
</comment>
<keyword evidence="4 5" id="KW-1283">Bacterial microcompartment</keyword>
<comment type="similarity">
    <text evidence="5">Belongs to the EutC family.</text>
</comment>
<dbReference type="PANTHER" id="PTHR39330">
    <property type="entry name" value="ETHANOLAMINE AMMONIA-LYASE LIGHT CHAIN"/>
    <property type="match status" value="1"/>
</dbReference>
<keyword evidence="1 5" id="KW-0846">Cobalamin</keyword>
<dbReference type="Gene3D" id="3.40.50.11240">
    <property type="entry name" value="Ethanolamine ammonia-lyase light chain (EutC)"/>
    <property type="match status" value="1"/>
</dbReference>
<evidence type="ECO:0000256" key="5">
    <source>
        <dbReference type="HAMAP-Rule" id="MF_00601"/>
    </source>
</evidence>
<dbReference type="InterPro" id="IPR042255">
    <property type="entry name" value="EutC_N"/>
</dbReference>
<gene>
    <name evidence="5" type="primary">eutC</name>
    <name evidence="7" type="ORF">CLV35_3860</name>
</gene>
<dbReference type="PANTHER" id="PTHR39330:SF1">
    <property type="entry name" value="ETHANOLAMINE AMMONIA-LYASE SMALL SUBUNIT"/>
    <property type="match status" value="1"/>
</dbReference>
<dbReference type="GO" id="GO:0046336">
    <property type="term" value="P:ethanolamine catabolic process"/>
    <property type="evidence" value="ECO:0007669"/>
    <property type="project" value="UniProtKB-UniRule"/>
</dbReference>
<dbReference type="GO" id="GO:0031419">
    <property type="term" value="F:cobalamin binding"/>
    <property type="evidence" value="ECO:0007669"/>
    <property type="project" value="UniProtKB-UniRule"/>
</dbReference>
<dbReference type="GO" id="GO:0009350">
    <property type="term" value="C:ethanolamine ammonia-lyase complex"/>
    <property type="evidence" value="ECO:0007669"/>
    <property type="project" value="UniProtKB-UniRule"/>
</dbReference>
<dbReference type="EC" id="4.3.1.7" evidence="5"/>
<dbReference type="GO" id="GO:0031471">
    <property type="term" value="C:ethanolamine degradation polyhedral organelle"/>
    <property type="evidence" value="ECO:0007669"/>
    <property type="project" value="UniProtKB-UniRule"/>
</dbReference>
<name>A0A420XJZ4_9ACTN</name>
<comment type="catalytic activity">
    <reaction evidence="5">
        <text>ethanolamine = acetaldehyde + NH4(+)</text>
        <dbReference type="Rhea" id="RHEA:15313"/>
        <dbReference type="ChEBI" id="CHEBI:15343"/>
        <dbReference type="ChEBI" id="CHEBI:28938"/>
        <dbReference type="ChEBI" id="CHEBI:57603"/>
        <dbReference type="EC" id="4.3.1.7"/>
    </reaction>
</comment>
<evidence type="ECO:0000256" key="3">
    <source>
        <dbReference type="ARBA" id="ARBA00023285"/>
    </source>
</evidence>
<dbReference type="Proteomes" id="UP000281955">
    <property type="component" value="Unassembled WGS sequence"/>
</dbReference>
<evidence type="ECO:0000313" key="7">
    <source>
        <dbReference type="EMBL" id="RKS67953.1"/>
    </source>
</evidence>
<feature type="region of interest" description="Disordered" evidence="6">
    <location>
        <begin position="244"/>
        <end position="265"/>
    </location>
</feature>
<dbReference type="GO" id="GO:0008851">
    <property type="term" value="F:ethanolamine ammonia-lyase activity"/>
    <property type="evidence" value="ECO:0007669"/>
    <property type="project" value="UniProtKB-UniRule"/>
</dbReference>
<feature type="binding site" evidence="5">
    <location>
        <position position="165"/>
    </location>
    <ligand>
        <name>adenosylcob(III)alamin</name>
        <dbReference type="ChEBI" id="CHEBI:18408"/>
    </ligand>
</feature>
<organism evidence="7 8">
    <name type="scientific">Motilibacter peucedani</name>
    <dbReference type="NCBI Taxonomy" id="598650"/>
    <lineage>
        <taxon>Bacteria</taxon>
        <taxon>Bacillati</taxon>
        <taxon>Actinomycetota</taxon>
        <taxon>Actinomycetes</taxon>
        <taxon>Motilibacterales</taxon>
        <taxon>Motilibacteraceae</taxon>
        <taxon>Motilibacter</taxon>
    </lineage>
</organism>
<keyword evidence="8" id="KW-1185">Reference proteome</keyword>
<dbReference type="Pfam" id="PF05985">
    <property type="entry name" value="EutC"/>
    <property type="match status" value="1"/>
</dbReference>
<dbReference type="OrthoDB" id="114248at2"/>
<evidence type="ECO:0000256" key="1">
    <source>
        <dbReference type="ARBA" id="ARBA00022628"/>
    </source>
</evidence>
<dbReference type="Gene3D" id="1.10.30.40">
    <property type="entry name" value="Ethanolamine ammonia-lyase light chain (EutC), N-terminal domain"/>
    <property type="match status" value="1"/>
</dbReference>
<evidence type="ECO:0000256" key="2">
    <source>
        <dbReference type="ARBA" id="ARBA00023239"/>
    </source>
</evidence>
<comment type="cofactor">
    <cofactor evidence="5">
        <name>adenosylcob(III)alamin</name>
        <dbReference type="ChEBI" id="CHEBI:18408"/>
    </cofactor>
    <text evidence="5">Binds between the large and small subunits.</text>
</comment>
<sequence length="265" mass="27574">MTGDELFGARELESLAAVRARVAGVTPARLLVGRAGTSYSTRTLLTLRADHAAARDAVTAPLDLEDGPLAAALRDVGALVVSSRARTLQEHLRRPDLGRLLDEDDRGLVRDRCPADVDLQVVVGDGLSAAAVAVHVPVVLPALLAAARDAGWSVGLPVLVRRCRVGVLNDVGEVLRPRAAVLLVGERPGLAYAESLSAYVAWRPGPGQTDADRVVLSGISAGHRQGLPAHRAAEAVLAAVASRLSPERRPGLQGGPTSSAGRPAR</sequence>
<reference evidence="7 8" key="1">
    <citation type="submission" date="2018-10" db="EMBL/GenBank/DDBJ databases">
        <title>Genomic Encyclopedia of Archaeal and Bacterial Type Strains, Phase II (KMG-II): from individual species to whole genera.</title>
        <authorList>
            <person name="Goeker M."/>
        </authorList>
    </citation>
    <scope>NUCLEOTIDE SEQUENCE [LARGE SCALE GENOMIC DNA]</scope>
    <source>
        <strain evidence="7 8">RP-AC37</strain>
    </source>
</reference>
<feature type="binding site" evidence="5">
    <location>
        <position position="186"/>
    </location>
    <ligand>
        <name>adenosylcob(III)alamin</name>
        <dbReference type="ChEBI" id="CHEBI:18408"/>
    </ligand>
</feature>
<keyword evidence="2 5" id="KW-0456">Lyase</keyword>
<dbReference type="InterPro" id="IPR042251">
    <property type="entry name" value="EutC_C"/>
</dbReference>
<proteinExistence type="inferred from homology"/>
<evidence type="ECO:0000256" key="6">
    <source>
        <dbReference type="SAM" id="MobiDB-lite"/>
    </source>
</evidence>
<dbReference type="AlphaFoldDB" id="A0A420XJZ4"/>
<protein>
    <recommendedName>
        <fullName evidence="5">Ethanolamine ammonia-lyase small subunit</fullName>
        <shortName evidence="5">EAL small subunit</shortName>
        <ecNumber evidence="5">4.3.1.7</ecNumber>
    </recommendedName>
</protein>
<evidence type="ECO:0000313" key="8">
    <source>
        <dbReference type="Proteomes" id="UP000281955"/>
    </source>
</evidence>
<dbReference type="InParanoid" id="A0A420XJZ4"/>
<comment type="caution">
    <text evidence="7">The sequence shown here is derived from an EMBL/GenBank/DDBJ whole genome shotgun (WGS) entry which is preliminary data.</text>
</comment>
<comment type="caution">
    <text evidence="5">Lacks conserved residue(s) required for the propagation of feature annotation.</text>
</comment>
<dbReference type="GO" id="GO:0006520">
    <property type="term" value="P:amino acid metabolic process"/>
    <property type="evidence" value="ECO:0007669"/>
    <property type="project" value="InterPro"/>
</dbReference>
<comment type="subcellular location">
    <subcellularLocation>
        <location evidence="5">Bacterial microcompartment</location>
    </subcellularLocation>
</comment>
<dbReference type="HAMAP" id="MF_00601">
    <property type="entry name" value="EutC"/>
    <property type="match status" value="1"/>
</dbReference>
<dbReference type="RefSeq" id="WP_121195097.1">
    <property type="nucleotide sequence ID" value="NZ_RBWV01000017.1"/>
</dbReference>
<evidence type="ECO:0000256" key="4">
    <source>
        <dbReference type="ARBA" id="ARBA00024446"/>
    </source>
</evidence>
<comment type="pathway">
    <text evidence="5">Amine and polyamine degradation; ethanolamine degradation.</text>
</comment>
<dbReference type="UniPathway" id="UPA00560"/>
<dbReference type="EMBL" id="RBWV01000017">
    <property type="protein sequence ID" value="RKS67953.1"/>
    <property type="molecule type" value="Genomic_DNA"/>
</dbReference>
<comment type="function">
    <text evidence="5">Catalyzes the deamination of various vicinal amino-alcohols to oxo compounds. Allows this organism to utilize ethanolamine as the sole source of nitrogen and carbon in the presence of external vitamin B12.</text>
</comment>